<dbReference type="InterPro" id="IPR013783">
    <property type="entry name" value="Ig-like_fold"/>
</dbReference>
<keyword evidence="2" id="KW-0732">Signal</keyword>
<keyword evidence="1" id="KW-1133">Transmembrane helix</keyword>
<gene>
    <name evidence="4" type="ORF">GS424_010405</name>
</gene>
<dbReference type="AlphaFoldDB" id="A0A6L7IT20"/>
<sequence length="527" mass="54109">MKRTSERAMRANLRAAAAATALAAALALCAAALAGAGDPAFADAGADAARTGSIVVHEYRSQLGGTNPGNGDEDPVLPKDALPLADVPLTLYQLSTDPEAANGFEPAVDVDSPPLASFDSRTGTTDAQGVLAFRDLPRGVYLLVQGDVAGVQPAQKKLLVAVPMQGAVGGDARWDVHVYPKSYVAASIAKAADDPDAVYGVGDEARWRITVPVPAELKLVAADGSVRYGRGLQVRDILDARLDDVPGAQVSLVDATGQPSATALVPGADYEEAYDEQGRTVSWTFTDEALRRIADAGAANLVIAVTTRVNEAAYDEPGAIYNNAAVSFTAASGAPTGAEVIPGGVPDPANPAHPRITTGGVRIDKHLEETGEKLSGATFKVARSRADALAGHFIARTVDGVLQDVQLVTDADGAASLGGLGAGTCWLVETQAPSYEDAEGRQRACVRLAEPAAVDIPADPAAAEVRVAVANRLETPLDRAGSAVGGALAKTGDAGWLLAAALAAVVALAGAGMVRRLRRRGERTDDR</sequence>
<dbReference type="Pfam" id="PF17802">
    <property type="entry name" value="SpaA"/>
    <property type="match status" value="1"/>
</dbReference>
<dbReference type="NCBIfam" id="TIGR04226">
    <property type="entry name" value="RrgB_K2N_iso_D2"/>
    <property type="match status" value="1"/>
</dbReference>
<reference evidence="4 5" key="1">
    <citation type="submission" date="2020-10" db="EMBL/GenBank/DDBJ databases">
        <title>Eggerthella sp. nov., isolated from human feces.</title>
        <authorList>
            <person name="Yajun G."/>
        </authorList>
    </citation>
    <scope>NUCLEOTIDE SEQUENCE [LARGE SCALE GENOMIC DNA]</scope>
    <source>
        <strain evidence="4 5">HF-1101</strain>
    </source>
</reference>
<keyword evidence="1" id="KW-0812">Transmembrane</keyword>
<evidence type="ECO:0000313" key="4">
    <source>
        <dbReference type="EMBL" id="QOS66960.1"/>
    </source>
</evidence>
<proteinExistence type="predicted"/>
<dbReference type="Gene3D" id="2.60.40.740">
    <property type="match status" value="1"/>
</dbReference>
<dbReference type="InterPro" id="IPR026466">
    <property type="entry name" value="Fim_isopep_form_D2_dom"/>
</dbReference>
<feature type="signal peptide" evidence="2">
    <location>
        <begin position="1"/>
        <end position="36"/>
    </location>
</feature>
<dbReference type="KEGG" id="egd:GS424_010405"/>
<feature type="domain" description="SpaA-like prealbumin fold" evidence="3">
    <location>
        <begin position="360"/>
        <end position="434"/>
    </location>
</feature>
<dbReference type="EMBL" id="CP063310">
    <property type="protein sequence ID" value="QOS66960.1"/>
    <property type="molecule type" value="Genomic_DNA"/>
</dbReference>
<organism evidence="4 5">
    <name type="scientific">Eggerthella guodeyinii</name>
    <dbReference type="NCBI Taxonomy" id="2690837"/>
    <lineage>
        <taxon>Bacteria</taxon>
        <taxon>Bacillati</taxon>
        <taxon>Actinomycetota</taxon>
        <taxon>Coriobacteriia</taxon>
        <taxon>Eggerthellales</taxon>
        <taxon>Eggerthellaceae</taxon>
        <taxon>Eggerthella</taxon>
    </lineage>
</organism>
<evidence type="ECO:0000256" key="1">
    <source>
        <dbReference type="SAM" id="Phobius"/>
    </source>
</evidence>
<keyword evidence="1" id="KW-0472">Membrane</keyword>
<dbReference type="RefSeq" id="WP_160942271.1">
    <property type="nucleotide sequence ID" value="NZ_CP063310.1"/>
</dbReference>
<name>A0A6L7IT20_9ACTN</name>
<dbReference type="NCBIfam" id="NF033902">
    <property type="entry name" value="iso_D2_wall_anc"/>
    <property type="match status" value="1"/>
</dbReference>
<accession>A0A6L7IT20</accession>
<dbReference type="InterPro" id="IPR041033">
    <property type="entry name" value="SpaA_PFL_dom_1"/>
</dbReference>
<dbReference type="Proteomes" id="UP000478463">
    <property type="component" value="Chromosome"/>
</dbReference>
<dbReference type="InterPro" id="IPR048052">
    <property type="entry name" value="FM1-like"/>
</dbReference>
<dbReference type="Gene3D" id="2.60.40.10">
    <property type="entry name" value="Immunoglobulins"/>
    <property type="match status" value="2"/>
</dbReference>
<evidence type="ECO:0000259" key="3">
    <source>
        <dbReference type="Pfam" id="PF17802"/>
    </source>
</evidence>
<feature type="transmembrane region" description="Helical" evidence="1">
    <location>
        <begin position="494"/>
        <end position="514"/>
    </location>
</feature>
<dbReference type="GO" id="GO:0005975">
    <property type="term" value="P:carbohydrate metabolic process"/>
    <property type="evidence" value="ECO:0007669"/>
    <property type="project" value="UniProtKB-ARBA"/>
</dbReference>
<feature type="chain" id="PRO_5038930401" evidence="2">
    <location>
        <begin position="37"/>
        <end position="527"/>
    </location>
</feature>
<evidence type="ECO:0000256" key="2">
    <source>
        <dbReference type="SAM" id="SignalP"/>
    </source>
</evidence>
<evidence type="ECO:0000313" key="5">
    <source>
        <dbReference type="Proteomes" id="UP000478463"/>
    </source>
</evidence>
<protein>
    <submittedName>
        <fullName evidence="4">SpaH/EbpB family LPXTG-anchored major pilin</fullName>
    </submittedName>
</protein>